<dbReference type="AlphaFoldDB" id="A0A3S3RNW3"/>
<dbReference type="InterPro" id="IPR013833">
    <property type="entry name" value="Cyt_c_oxidase_su3_a-hlx"/>
</dbReference>
<keyword evidence="9" id="KW-0560">Oxidoreductase</keyword>
<name>A0A3S3RNW3_9BACT</name>
<evidence type="ECO:0000313" key="9">
    <source>
        <dbReference type="EMBL" id="RWX44257.1"/>
    </source>
</evidence>
<dbReference type="InterPro" id="IPR035973">
    <property type="entry name" value="Cyt_c_oxidase_su3-like_sf"/>
</dbReference>
<sequence>MFAQGGKELNRVLGTVNTAVLLISSFTVAASITALQRGKKGQAISLLLLSIFCGAVFLVNKYFEWAAKFHHDIFPNSATLQDGPDGLNIFFGLYYVITGLHGLHVIIGMLLLTITLVLVIKERVHKDRFQLLENSGLYWHLVDLIWIFVFPLFYLVL</sequence>
<dbReference type="GO" id="GO:0005886">
    <property type="term" value="C:plasma membrane"/>
    <property type="evidence" value="ECO:0007669"/>
    <property type="project" value="UniProtKB-SubCell"/>
</dbReference>
<feature type="domain" description="Heme-copper oxidase subunit III family profile" evidence="8">
    <location>
        <begin position="1"/>
        <end position="157"/>
    </location>
</feature>
<dbReference type="PANTHER" id="PTHR11403">
    <property type="entry name" value="CYTOCHROME C OXIDASE SUBUNIT III"/>
    <property type="match status" value="1"/>
</dbReference>
<accession>A0A3S3RNW3</accession>
<dbReference type="PROSITE" id="PS50253">
    <property type="entry name" value="COX3"/>
    <property type="match status" value="1"/>
</dbReference>
<feature type="transmembrane region" description="Helical" evidence="7">
    <location>
        <begin position="44"/>
        <end position="63"/>
    </location>
</feature>
<evidence type="ECO:0000256" key="5">
    <source>
        <dbReference type="ARBA" id="ARBA00023136"/>
    </source>
</evidence>
<reference evidence="9 10" key="1">
    <citation type="submission" date="2017-01" db="EMBL/GenBank/DDBJ databases">
        <title>The cable genome- insights into the physiology and evolution of filamentous bacteria capable of sulfide oxidation via long distance electron transfer.</title>
        <authorList>
            <person name="Schreiber L."/>
            <person name="Bjerg J.T."/>
            <person name="Boggild A."/>
            <person name="Van De Vossenberg J."/>
            <person name="Meysman F."/>
            <person name="Nielsen L.P."/>
            <person name="Schramm A."/>
            <person name="Kjeldsen K.U."/>
        </authorList>
    </citation>
    <scope>NUCLEOTIDE SEQUENCE [LARGE SCALE GENOMIC DNA]</scope>
    <source>
        <strain evidence="9">A1</strain>
    </source>
</reference>
<dbReference type="Gene3D" id="1.20.120.80">
    <property type="entry name" value="Cytochrome c oxidase, subunit III, four-helix bundle"/>
    <property type="match status" value="1"/>
</dbReference>
<protein>
    <submittedName>
        <fullName evidence="9">Cytochrome c oxidase subunit 3</fullName>
        <ecNumber evidence="9">1.9.3.1</ecNumber>
    </submittedName>
</protein>
<evidence type="ECO:0000256" key="7">
    <source>
        <dbReference type="SAM" id="Phobius"/>
    </source>
</evidence>
<proteinExistence type="inferred from homology"/>
<dbReference type="GO" id="GO:0019646">
    <property type="term" value="P:aerobic electron transport chain"/>
    <property type="evidence" value="ECO:0007669"/>
    <property type="project" value="InterPro"/>
</dbReference>
<evidence type="ECO:0000256" key="2">
    <source>
        <dbReference type="ARBA" id="ARBA00010581"/>
    </source>
</evidence>
<dbReference type="Pfam" id="PF00510">
    <property type="entry name" value="COX3"/>
    <property type="match status" value="1"/>
</dbReference>
<dbReference type="PANTHER" id="PTHR11403:SF6">
    <property type="entry name" value="NITRIC OXIDE REDUCTASE SUBUNIT E"/>
    <property type="match status" value="1"/>
</dbReference>
<dbReference type="InterPro" id="IPR024791">
    <property type="entry name" value="Cyt_c/ubiquinol_Oxase_su3"/>
</dbReference>
<keyword evidence="4 7" id="KW-1133">Transmembrane helix</keyword>
<gene>
    <name evidence="9" type="ORF">VT98_13884</name>
</gene>
<dbReference type="GO" id="GO:0016491">
    <property type="term" value="F:oxidoreductase activity"/>
    <property type="evidence" value="ECO:0007669"/>
    <property type="project" value="UniProtKB-KW"/>
</dbReference>
<feature type="transmembrane region" description="Helical" evidence="7">
    <location>
        <begin position="137"/>
        <end position="156"/>
    </location>
</feature>
<dbReference type="SUPFAM" id="SSF81452">
    <property type="entry name" value="Cytochrome c oxidase subunit III-like"/>
    <property type="match status" value="1"/>
</dbReference>
<evidence type="ECO:0000256" key="1">
    <source>
        <dbReference type="ARBA" id="ARBA00004141"/>
    </source>
</evidence>
<comment type="similarity">
    <text evidence="2 6">Belongs to the cytochrome c oxidase subunit 3 family.</text>
</comment>
<evidence type="ECO:0000256" key="4">
    <source>
        <dbReference type="ARBA" id="ARBA00022989"/>
    </source>
</evidence>
<keyword evidence="10" id="KW-1185">Reference proteome</keyword>
<evidence type="ECO:0000259" key="8">
    <source>
        <dbReference type="PROSITE" id="PS50253"/>
    </source>
</evidence>
<keyword evidence="5 7" id="KW-0472">Membrane</keyword>
<evidence type="ECO:0000256" key="6">
    <source>
        <dbReference type="RuleBase" id="RU003376"/>
    </source>
</evidence>
<dbReference type="EMBL" id="MTKP01000388">
    <property type="protein sequence ID" value="RWX44257.1"/>
    <property type="molecule type" value="Genomic_DNA"/>
</dbReference>
<feature type="transmembrane region" description="Helical" evidence="7">
    <location>
        <begin position="12"/>
        <end position="32"/>
    </location>
</feature>
<comment type="caution">
    <text evidence="9">The sequence shown here is derived from an EMBL/GenBank/DDBJ whole genome shotgun (WGS) entry which is preliminary data.</text>
</comment>
<dbReference type="Proteomes" id="UP000288086">
    <property type="component" value="Unassembled WGS sequence"/>
</dbReference>
<organism evidence="9 10">
    <name type="scientific">Candidatus Electrothrix communis</name>
    <dbReference type="NCBI Taxonomy" id="1859133"/>
    <lineage>
        <taxon>Bacteria</taxon>
        <taxon>Pseudomonadati</taxon>
        <taxon>Thermodesulfobacteriota</taxon>
        <taxon>Desulfobulbia</taxon>
        <taxon>Desulfobulbales</taxon>
        <taxon>Desulfobulbaceae</taxon>
        <taxon>Candidatus Electrothrix</taxon>
    </lineage>
</organism>
<dbReference type="GO" id="GO:0004129">
    <property type="term" value="F:cytochrome-c oxidase activity"/>
    <property type="evidence" value="ECO:0007669"/>
    <property type="project" value="InterPro"/>
</dbReference>
<keyword evidence="3 6" id="KW-0812">Transmembrane</keyword>
<evidence type="ECO:0000313" key="10">
    <source>
        <dbReference type="Proteomes" id="UP000288086"/>
    </source>
</evidence>
<comment type="subcellular location">
    <subcellularLocation>
        <location evidence="6">Cell membrane</location>
        <topology evidence="6">Multi-pass membrane protein</topology>
    </subcellularLocation>
    <subcellularLocation>
        <location evidence="1">Membrane</location>
        <topology evidence="1">Multi-pass membrane protein</topology>
    </subcellularLocation>
</comment>
<evidence type="ECO:0000256" key="3">
    <source>
        <dbReference type="ARBA" id="ARBA00022692"/>
    </source>
</evidence>
<dbReference type="EC" id="1.9.3.1" evidence="9"/>
<feature type="transmembrane region" description="Helical" evidence="7">
    <location>
        <begin position="93"/>
        <end position="117"/>
    </location>
</feature>
<dbReference type="InterPro" id="IPR000298">
    <property type="entry name" value="Cyt_c_oxidase-like_su3"/>
</dbReference>